<dbReference type="Proteomes" id="UP001178508">
    <property type="component" value="Chromosome 3"/>
</dbReference>
<gene>
    <name evidence="2" type="ORF">XNOV1_A001338</name>
</gene>
<dbReference type="InterPro" id="IPR040958">
    <property type="entry name" value="SNAD1"/>
</dbReference>
<dbReference type="AlphaFoldDB" id="A0AAV1EVF2"/>
<proteinExistence type="predicted"/>
<feature type="signal peptide" evidence="1">
    <location>
        <begin position="1"/>
        <end position="22"/>
    </location>
</feature>
<reference evidence="2" key="1">
    <citation type="submission" date="2023-08" db="EMBL/GenBank/DDBJ databases">
        <authorList>
            <person name="Alioto T."/>
            <person name="Alioto T."/>
            <person name="Gomez Garrido J."/>
        </authorList>
    </citation>
    <scope>NUCLEOTIDE SEQUENCE</scope>
</reference>
<evidence type="ECO:0000313" key="2">
    <source>
        <dbReference type="EMBL" id="CAJ1052803.1"/>
    </source>
</evidence>
<protein>
    <submittedName>
        <fullName evidence="2">Uncharacterized protein LOC117816345</fullName>
    </submittedName>
</protein>
<organism evidence="2 3">
    <name type="scientific">Xyrichtys novacula</name>
    <name type="common">Pearly razorfish</name>
    <name type="synonym">Hemipteronotus novacula</name>
    <dbReference type="NCBI Taxonomy" id="13765"/>
    <lineage>
        <taxon>Eukaryota</taxon>
        <taxon>Metazoa</taxon>
        <taxon>Chordata</taxon>
        <taxon>Craniata</taxon>
        <taxon>Vertebrata</taxon>
        <taxon>Euteleostomi</taxon>
        <taxon>Actinopterygii</taxon>
        <taxon>Neopterygii</taxon>
        <taxon>Teleostei</taxon>
        <taxon>Neoteleostei</taxon>
        <taxon>Acanthomorphata</taxon>
        <taxon>Eupercaria</taxon>
        <taxon>Labriformes</taxon>
        <taxon>Labridae</taxon>
        <taxon>Xyrichtys</taxon>
    </lineage>
</organism>
<keyword evidence="1" id="KW-0732">Signal</keyword>
<sequence>MASLGWMALTLTLLLAVGNSLADTDPNELAGLVKETLNRFRPSYIFDNIEKKPMFSLAVSIPYDEEKEKFDVSKVEVSDEEVKKTMLQCKVHITSRVVAATVLRWPNVLEQCPKEPVQWRDVLKNCGESKMTWLDVQKKCSDKVRDGRADHAEYRALKHMFKTPNKNDFLLFYVLASPCDKRCANPENPWNILESIKEIKKWKNYAVVFSNVFQPRNGVVIPEEDLKRALEQLGKSVGLKNIFRCSKGKCESCSDDNKVTSFCVRD</sequence>
<name>A0AAV1EVF2_XYRNO</name>
<accession>A0AAV1EVF2</accession>
<evidence type="ECO:0000313" key="3">
    <source>
        <dbReference type="Proteomes" id="UP001178508"/>
    </source>
</evidence>
<dbReference type="Pfam" id="PF18744">
    <property type="entry name" value="SNAD1"/>
    <property type="match status" value="1"/>
</dbReference>
<keyword evidence="3" id="KW-1185">Reference proteome</keyword>
<dbReference type="EMBL" id="OY660866">
    <property type="protein sequence ID" value="CAJ1052803.1"/>
    <property type="molecule type" value="Genomic_DNA"/>
</dbReference>
<evidence type="ECO:0000256" key="1">
    <source>
        <dbReference type="SAM" id="SignalP"/>
    </source>
</evidence>
<feature type="chain" id="PRO_5043348171" evidence="1">
    <location>
        <begin position="23"/>
        <end position="266"/>
    </location>
</feature>